<keyword evidence="2" id="KW-1185">Reference proteome</keyword>
<evidence type="ECO:0000313" key="2">
    <source>
        <dbReference type="Proteomes" id="UP000218231"/>
    </source>
</evidence>
<sequence>MVCCNAPTNGAIKGTDVRVNIYPTLFDGLSSDLKPLVDQAAQIILEDPDTRTSTVGKDIEEIRAKIDKLVEAKAKGAKLPANTNDVIAKLLNLKQGYNEVVYPKLDEKGKALFQDLENLIFKKPYTFANMRFDAQMDSMKAIWEKYSDDDLRNAGYGLKTIQERFHNSKLADAIRQMKSN</sequence>
<proteinExistence type="predicted"/>
<comment type="caution">
    <text evidence="1">The sequence shown here is derived from an EMBL/GenBank/DDBJ whole genome shotgun (WGS) entry which is preliminary data.</text>
</comment>
<reference evidence="1 2" key="1">
    <citation type="journal article" date="2017" name="Curr. Biol.">
        <title>Genome architecture and evolution of a unichromosomal asexual nematode.</title>
        <authorList>
            <person name="Fradin H."/>
            <person name="Zegar C."/>
            <person name="Gutwein M."/>
            <person name="Lucas J."/>
            <person name="Kovtun M."/>
            <person name="Corcoran D."/>
            <person name="Baugh L.R."/>
            <person name="Kiontke K."/>
            <person name="Gunsalus K."/>
            <person name="Fitch D.H."/>
            <person name="Piano F."/>
        </authorList>
    </citation>
    <scope>NUCLEOTIDE SEQUENCE [LARGE SCALE GENOMIC DNA]</scope>
    <source>
        <strain evidence="1">PF1309</strain>
    </source>
</reference>
<name>A0A2A2LNK7_9BILA</name>
<evidence type="ECO:0000313" key="1">
    <source>
        <dbReference type="EMBL" id="PAV87796.1"/>
    </source>
</evidence>
<gene>
    <name evidence="1" type="ORF">WR25_26955</name>
</gene>
<dbReference type="EMBL" id="LIAE01006550">
    <property type="protein sequence ID" value="PAV87796.1"/>
    <property type="molecule type" value="Genomic_DNA"/>
</dbReference>
<organism evidence="1 2">
    <name type="scientific">Diploscapter pachys</name>
    <dbReference type="NCBI Taxonomy" id="2018661"/>
    <lineage>
        <taxon>Eukaryota</taxon>
        <taxon>Metazoa</taxon>
        <taxon>Ecdysozoa</taxon>
        <taxon>Nematoda</taxon>
        <taxon>Chromadorea</taxon>
        <taxon>Rhabditida</taxon>
        <taxon>Rhabditina</taxon>
        <taxon>Rhabditomorpha</taxon>
        <taxon>Rhabditoidea</taxon>
        <taxon>Rhabditidae</taxon>
        <taxon>Diploscapter</taxon>
    </lineage>
</organism>
<dbReference type="AlphaFoldDB" id="A0A2A2LNK7"/>
<protein>
    <submittedName>
        <fullName evidence="1">Uncharacterized protein</fullName>
    </submittedName>
</protein>
<dbReference type="Proteomes" id="UP000218231">
    <property type="component" value="Unassembled WGS sequence"/>
</dbReference>
<accession>A0A2A2LNK7</accession>